<evidence type="ECO:0000256" key="2">
    <source>
        <dbReference type="ARBA" id="ARBA00022729"/>
    </source>
</evidence>
<accession>A0A646KTK7</accession>
<protein>
    <submittedName>
        <fullName evidence="5">Acylase</fullName>
    </submittedName>
</protein>
<comment type="caution">
    <text evidence="5">The sequence shown here is derived from an EMBL/GenBank/DDBJ whole genome shotgun (WGS) entry which is preliminary data.</text>
</comment>
<dbReference type="InterPro" id="IPR023343">
    <property type="entry name" value="Penicillin_amidase_dom1"/>
</dbReference>
<dbReference type="EMBL" id="VCLA01000204">
    <property type="protein sequence ID" value="MQT05565.1"/>
    <property type="molecule type" value="Genomic_DNA"/>
</dbReference>
<keyword evidence="3" id="KW-0378">Hydrolase</keyword>
<dbReference type="GO" id="GO:0016811">
    <property type="term" value="F:hydrolase activity, acting on carbon-nitrogen (but not peptide) bonds, in linear amides"/>
    <property type="evidence" value="ECO:0007669"/>
    <property type="project" value="InterPro"/>
</dbReference>
<dbReference type="InterPro" id="IPR043147">
    <property type="entry name" value="Penicillin_amidase_A-knob"/>
</dbReference>
<keyword evidence="4" id="KW-0865">Zymogen</keyword>
<dbReference type="PANTHER" id="PTHR34218">
    <property type="entry name" value="PEPTIDASE S45 PENICILLIN AMIDASE"/>
    <property type="match status" value="1"/>
</dbReference>
<comment type="similarity">
    <text evidence="1">Belongs to the peptidase S45 family.</text>
</comment>
<dbReference type="Gene3D" id="2.30.120.10">
    <property type="match status" value="1"/>
</dbReference>
<dbReference type="Pfam" id="PF01804">
    <property type="entry name" value="Penicil_amidase"/>
    <property type="match status" value="1"/>
</dbReference>
<dbReference type="Gene3D" id="3.60.20.10">
    <property type="entry name" value="Glutamine Phosphoribosylpyrophosphate, subunit 1, domain 1"/>
    <property type="match status" value="1"/>
</dbReference>
<evidence type="ECO:0000256" key="4">
    <source>
        <dbReference type="ARBA" id="ARBA00023145"/>
    </source>
</evidence>
<dbReference type="Gene3D" id="1.10.439.10">
    <property type="entry name" value="Penicillin Amidohydrolase, domain 1"/>
    <property type="match status" value="1"/>
</dbReference>
<evidence type="ECO:0000313" key="6">
    <source>
        <dbReference type="Proteomes" id="UP000419138"/>
    </source>
</evidence>
<keyword evidence="6" id="KW-1185">Reference proteome</keyword>
<dbReference type="SUPFAM" id="SSF56235">
    <property type="entry name" value="N-terminal nucleophile aminohydrolases (Ntn hydrolases)"/>
    <property type="match status" value="1"/>
</dbReference>
<reference evidence="5 6" key="1">
    <citation type="submission" date="2019-05" db="EMBL/GenBank/DDBJ databases">
        <title>Comparative genomics and metabolomics analyses of clavulanic acid producing Streptomyces species provides insight into specialized metabolism and evolution of beta-lactam biosynthetic gene clusters.</title>
        <authorList>
            <person name="Moore M.A."/>
            <person name="Cruz-Morales P."/>
            <person name="Barona Gomez F."/>
            <person name="Kapil T."/>
        </authorList>
    </citation>
    <scope>NUCLEOTIDE SEQUENCE [LARGE SCALE GENOMIC DNA]</scope>
    <source>
        <strain evidence="5 6">NRRL 5741</strain>
    </source>
</reference>
<proteinExistence type="inferred from homology"/>
<dbReference type="AlphaFoldDB" id="A0A646KTK7"/>
<dbReference type="GO" id="GO:0017000">
    <property type="term" value="P:antibiotic biosynthetic process"/>
    <property type="evidence" value="ECO:0007669"/>
    <property type="project" value="InterPro"/>
</dbReference>
<evidence type="ECO:0000313" key="5">
    <source>
        <dbReference type="EMBL" id="MQT05565.1"/>
    </source>
</evidence>
<evidence type="ECO:0000256" key="1">
    <source>
        <dbReference type="ARBA" id="ARBA00006586"/>
    </source>
</evidence>
<evidence type="ECO:0000256" key="3">
    <source>
        <dbReference type="ARBA" id="ARBA00022801"/>
    </source>
</evidence>
<dbReference type="PANTHER" id="PTHR34218:SF3">
    <property type="entry name" value="ACYL-HOMOSERINE LACTONE ACYLASE PVDQ"/>
    <property type="match status" value="1"/>
</dbReference>
<dbReference type="OrthoDB" id="4759017at2"/>
<dbReference type="InterPro" id="IPR002692">
    <property type="entry name" value="S45"/>
</dbReference>
<dbReference type="Proteomes" id="UP000419138">
    <property type="component" value="Unassembled WGS sequence"/>
</dbReference>
<dbReference type="InterPro" id="IPR043146">
    <property type="entry name" value="Penicillin_amidase_N_B-knob"/>
</dbReference>
<name>A0A646KTK7_STRJU</name>
<keyword evidence="2" id="KW-0732">Signal</keyword>
<organism evidence="5 6">
    <name type="scientific">Streptomyces jumonjinensis</name>
    <dbReference type="NCBI Taxonomy" id="1945"/>
    <lineage>
        <taxon>Bacteria</taxon>
        <taxon>Bacillati</taxon>
        <taxon>Actinomycetota</taxon>
        <taxon>Actinomycetes</taxon>
        <taxon>Kitasatosporales</taxon>
        <taxon>Streptomycetaceae</taxon>
        <taxon>Streptomyces</taxon>
    </lineage>
</organism>
<sequence>MLGDHLFFRTSFAAPEGKPRRAGRFHGLTIGAVALATAAVTVQPTAADAPDGRPGDRATTAASGPLSAVIRYTEYGIPHITARDYTNLGFGSGWAQAADQVCVLADGFLTARAERSRHLGPDQEPEGSLSGARTNLTSDLYFQGLRDTRTAEKLFAASAPIGPGRDVKDLMRGWVKGYNAWLAQNRIEDPACRGRSWVRPITVADLALVSHALIATAGNGMATEEIVTAAPPTAKAARTAGAPDESVDPAEAARSAKRLLAGLRKGMGSNAVAFNGSTTANGSGLLLGNPHYPWQGGRRFWQAQQTIPGELNVAGGALLGSPIVNIGFNKNVAWSHTVSTGTPMNLRELTLDPRNPTVYLVDGKRERMEKRTVTVPVKGGAPVTRTQWWTRYGPVVTGLGEGLPLNWTEKTAYALGDPNSAHLRLFDTSLAFGKARTTGTVLDGLRRTQGLPWLNTIAADSRGGSLFTQSQVLPRITDGLAERCSTELGRATYPASGLAVLDGSRADCAPGTDKDAVQPGTFGPKSMPTLRNAPYAVNSNDSAWLAHPGRPLRGYERVFGDIDTARSLRTRGGADDLSAMAERGGLRVKDAQRLQFANRAPAGHMVAADAARACAALPGGRAVATDGATVDVSAACPVLRKWDRTTDADSRGALLFERFWQRLVQLVPEERFWKTPFSPKDPVRTPHTLNIAAPGVAQALADAVQELRAMKAELNAPWGEHHFVERNGTRIPVPGGPDTLGVWNMMESVWNPAGGGYTDVFHGSSYIQAVSWNGSGCPVARTLLTYGQSSNPLSPHSSDQTRLLAAEKWVTPRFCEKDILASPELKTVTVRERR</sequence>
<gene>
    <name evidence="5" type="ORF">FF041_37385</name>
</gene>
<dbReference type="Gene3D" id="1.10.1400.10">
    <property type="match status" value="1"/>
</dbReference>
<dbReference type="InterPro" id="IPR029055">
    <property type="entry name" value="Ntn_hydrolases_N"/>
</dbReference>